<evidence type="ECO:0000313" key="11">
    <source>
        <dbReference type="EMBL" id="AEM25273.1"/>
    </source>
</evidence>
<protein>
    <recommendedName>
        <fullName evidence="8">Porphobilinogen deaminase</fullName>
        <shortName evidence="8">PBG</shortName>
        <ecNumber evidence="8">2.5.1.61</ecNumber>
    </recommendedName>
    <alternativeName>
        <fullName evidence="8">Hydroxymethylbilane synthase</fullName>
        <shortName evidence="8">HMBS</shortName>
    </alternativeName>
    <alternativeName>
        <fullName evidence="8">Pre-uroporphyrinogen synthase</fullName>
    </alternativeName>
</protein>
<evidence type="ECO:0000259" key="9">
    <source>
        <dbReference type="Pfam" id="PF01379"/>
    </source>
</evidence>
<dbReference type="Pfam" id="PF01379">
    <property type="entry name" value="Porphobil_deam"/>
    <property type="match status" value="1"/>
</dbReference>
<dbReference type="InterPro" id="IPR036803">
    <property type="entry name" value="Porphobilinogen_deaminase_C_sf"/>
</dbReference>
<dbReference type="PANTHER" id="PTHR11557:SF0">
    <property type="entry name" value="PORPHOBILINOGEN DEAMINASE"/>
    <property type="match status" value="1"/>
</dbReference>
<dbReference type="HAMAP" id="MF_00260">
    <property type="entry name" value="Porphobil_deam"/>
    <property type="match status" value="1"/>
</dbReference>
<dbReference type="PANTHER" id="PTHR11557">
    <property type="entry name" value="PORPHOBILINOGEN DEAMINASE"/>
    <property type="match status" value="1"/>
</dbReference>
<dbReference type="CDD" id="cd13646">
    <property type="entry name" value="PBP2_EcHMBS_like"/>
    <property type="match status" value="1"/>
</dbReference>
<sequence length="305" mass="33101">MNKKITIATRASKLASAQAEYVRDLIKSLYPEFMIDFLVIVTQGDKILDRALAKVGGKGLFVKEIELALLHGDADMAVHSMKDVPAEMTDSLDICSILKRHDSRDVFVSNKYSSLDELPFGAIVGTSSLRRESQLKSAYPQISVKCLRGNVDSRLKKLDIGDYSGIILAAAGLERINLGHRISSYIDTSISLPAAGQGAIGIQIRNDRSDIRDLVASLSCIDTELCVKTERIVMKVLGGSCQVPLAANAYIENGNIFLKAMVSSIDGKEVIRSNGSVSIDNWQNLGESVANDLLSKGAYKILHSV</sequence>
<dbReference type="FunFam" id="3.40.190.10:FF:000004">
    <property type="entry name" value="Porphobilinogen deaminase"/>
    <property type="match status" value="1"/>
</dbReference>
<evidence type="ECO:0000256" key="1">
    <source>
        <dbReference type="ARBA" id="ARBA00002869"/>
    </source>
</evidence>
<comment type="subunit">
    <text evidence="4 8">Monomer.</text>
</comment>
<evidence type="ECO:0000259" key="10">
    <source>
        <dbReference type="Pfam" id="PF03900"/>
    </source>
</evidence>
<name>G1C9M0_9PROT</name>
<comment type="cofactor">
    <cofactor evidence="8">
        <name>dipyrromethane</name>
        <dbReference type="ChEBI" id="CHEBI:60342"/>
    </cofactor>
    <text evidence="8">Binds 1 dipyrromethane group covalently.</text>
</comment>
<reference evidence="11" key="1">
    <citation type="journal article" date="2011" name="PLoS ONE">
        <title>Identification and Phylogenetic Analysis of Heme Synthesis Genes in Trypanosomatids and Their Bacterial Endosymbionts.</title>
        <authorList>
            <person name="Alves J.M.P."/>
            <person name="Voegtly L.J."/>
            <person name="Matveyev A.V."/>
            <person name="Lara A.M."/>
            <person name="da Silva F.M."/>
            <person name="Serrano M.G."/>
            <person name="Buck G.A."/>
            <person name="Teixeira M.M.G."/>
            <person name="Camargo E.P."/>
        </authorList>
    </citation>
    <scope>NUCLEOTIDE SEQUENCE</scope>
</reference>
<evidence type="ECO:0000256" key="7">
    <source>
        <dbReference type="ARBA" id="ARBA00048169"/>
    </source>
</evidence>
<comment type="similarity">
    <text evidence="3 8">Belongs to the HMBS family.</text>
</comment>
<dbReference type="FunFam" id="3.40.190.10:FF:000005">
    <property type="entry name" value="Porphobilinogen deaminase"/>
    <property type="match status" value="1"/>
</dbReference>
<comment type="pathway">
    <text evidence="2">Porphyrin-containing compound metabolism; protoporphyrin-IX biosynthesis; coproporphyrinogen-III from 5-aminolevulinate: step 2/4.</text>
</comment>
<proteinExistence type="inferred from homology"/>
<dbReference type="NCBIfam" id="TIGR00212">
    <property type="entry name" value="hemC"/>
    <property type="match status" value="1"/>
</dbReference>
<comment type="function">
    <text evidence="1 8">Tetrapolymerization of the monopyrrole PBG into the hydroxymethylbilane pre-uroporphyrinogen in several discrete steps.</text>
</comment>
<keyword evidence="6 8" id="KW-0627">Porphyrin biosynthesis</keyword>
<dbReference type="Pfam" id="PF03900">
    <property type="entry name" value="Porphobil_deamC"/>
    <property type="match status" value="1"/>
</dbReference>
<dbReference type="SUPFAM" id="SSF54782">
    <property type="entry name" value="Porphobilinogen deaminase (hydroxymethylbilane synthase), C-terminal domain"/>
    <property type="match status" value="1"/>
</dbReference>
<comment type="catalytic activity">
    <reaction evidence="7 8">
        <text>4 porphobilinogen + H2O = hydroxymethylbilane + 4 NH4(+)</text>
        <dbReference type="Rhea" id="RHEA:13185"/>
        <dbReference type="ChEBI" id="CHEBI:15377"/>
        <dbReference type="ChEBI" id="CHEBI:28938"/>
        <dbReference type="ChEBI" id="CHEBI:57845"/>
        <dbReference type="ChEBI" id="CHEBI:58126"/>
        <dbReference type="EC" id="2.5.1.61"/>
    </reaction>
</comment>
<accession>G1C9M0</accession>
<keyword evidence="5 8" id="KW-0808">Transferase</keyword>
<evidence type="ECO:0000256" key="6">
    <source>
        <dbReference type="ARBA" id="ARBA00023244"/>
    </source>
</evidence>
<evidence type="ECO:0000256" key="3">
    <source>
        <dbReference type="ARBA" id="ARBA00005638"/>
    </source>
</evidence>
<dbReference type="EC" id="2.5.1.61" evidence="8"/>
<dbReference type="GO" id="GO:0004418">
    <property type="term" value="F:hydroxymethylbilane synthase activity"/>
    <property type="evidence" value="ECO:0007669"/>
    <property type="project" value="UniProtKB-UniRule"/>
</dbReference>
<gene>
    <name evidence="8 11" type="primary">hemC</name>
</gene>
<dbReference type="InterPro" id="IPR022418">
    <property type="entry name" value="Porphobilinogen_deaminase_C"/>
</dbReference>
<feature type="modified residue" description="S-(dipyrrolylmethanemethyl)cysteine" evidence="8">
    <location>
        <position position="241"/>
    </location>
</feature>
<organism evidence="11">
    <name type="scientific">Candidatus Kinetoplastidibacterium galati</name>
    <dbReference type="NCBI Taxonomy" id="994695"/>
    <lineage>
        <taxon>Bacteria</taxon>
        <taxon>Pseudomonadati</taxon>
        <taxon>Pseudomonadota</taxon>
        <taxon>Betaproteobacteria</taxon>
        <taxon>Candidatus Kinetoplastidibacterium</taxon>
    </lineage>
</organism>
<dbReference type="InterPro" id="IPR000860">
    <property type="entry name" value="HemC"/>
</dbReference>
<dbReference type="PROSITE" id="PS00533">
    <property type="entry name" value="PORPHOBILINOGEN_DEAM"/>
    <property type="match status" value="1"/>
</dbReference>
<feature type="domain" description="Porphobilinogen deaminase C-terminal" evidence="10">
    <location>
        <begin position="225"/>
        <end position="294"/>
    </location>
</feature>
<dbReference type="InterPro" id="IPR022417">
    <property type="entry name" value="Porphobilin_deaminase_N"/>
</dbReference>
<feature type="domain" description="Porphobilinogen deaminase N-terminal" evidence="9">
    <location>
        <begin position="5"/>
        <end position="212"/>
    </location>
</feature>
<evidence type="ECO:0000256" key="8">
    <source>
        <dbReference type="HAMAP-Rule" id="MF_00260"/>
    </source>
</evidence>
<dbReference type="GO" id="GO:0005737">
    <property type="term" value="C:cytoplasm"/>
    <property type="evidence" value="ECO:0007669"/>
    <property type="project" value="UniProtKB-UniRule"/>
</dbReference>
<evidence type="ECO:0000256" key="2">
    <source>
        <dbReference type="ARBA" id="ARBA00004735"/>
    </source>
</evidence>
<dbReference type="SUPFAM" id="SSF53850">
    <property type="entry name" value="Periplasmic binding protein-like II"/>
    <property type="match status" value="1"/>
</dbReference>
<dbReference type="InterPro" id="IPR022419">
    <property type="entry name" value="Porphobilin_deaminase_cofac_BS"/>
</dbReference>
<dbReference type="AlphaFoldDB" id="G1C9M0"/>
<dbReference type="PRINTS" id="PR00151">
    <property type="entry name" value="PORPHBDMNASE"/>
</dbReference>
<dbReference type="GO" id="GO:0006782">
    <property type="term" value="P:protoporphyrinogen IX biosynthetic process"/>
    <property type="evidence" value="ECO:0007669"/>
    <property type="project" value="UniProtKB-UniRule"/>
</dbReference>
<comment type="miscellaneous">
    <text evidence="8">The porphobilinogen subunits are added to the dipyrromethane group.</text>
</comment>
<dbReference type="Gene3D" id="3.30.160.40">
    <property type="entry name" value="Porphobilinogen deaminase, C-terminal domain"/>
    <property type="match status" value="1"/>
</dbReference>
<dbReference type="Gene3D" id="3.40.190.10">
    <property type="entry name" value="Periplasmic binding protein-like II"/>
    <property type="match status" value="2"/>
</dbReference>
<dbReference type="EMBL" id="JF756615">
    <property type="protein sequence ID" value="AEM25273.1"/>
    <property type="molecule type" value="Genomic_DNA"/>
</dbReference>
<dbReference type="PIRSF" id="PIRSF001438">
    <property type="entry name" value="4pyrrol_synth_OHMeBilane_synth"/>
    <property type="match status" value="1"/>
</dbReference>
<evidence type="ECO:0000256" key="4">
    <source>
        <dbReference type="ARBA" id="ARBA00011245"/>
    </source>
</evidence>
<evidence type="ECO:0000256" key="5">
    <source>
        <dbReference type="ARBA" id="ARBA00022679"/>
    </source>
</evidence>
<dbReference type="UniPathway" id="UPA00251">
    <property type="reaction ID" value="UER00319"/>
</dbReference>